<evidence type="ECO:0000313" key="11">
    <source>
        <dbReference type="Proteomes" id="UP001267878"/>
    </source>
</evidence>
<evidence type="ECO:0000256" key="9">
    <source>
        <dbReference type="SAM" id="SignalP"/>
    </source>
</evidence>
<evidence type="ECO:0000256" key="3">
    <source>
        <dbReference type="ARBA" id="ARBA00022448"/>
    </source>
</evidence>
<comment type="caution">
    <text evidence="10">The sequence shown here is derived from an EMBL/GenBank/DDBJ whole genome shotgun (WGS) entry which is preliminary data.</text>
</comment>
<dbReference type="EMBL" id="JAVDVW010000002">
    <property type="protein sequence ID" value="MDR7100698.1"/>
    <property type="molecule type" value="Genomic_DNA"/>
</dbReference>
<dbReference type="InterPro" id="IPR051906">
    <property type="entry name" value="TolC-like"/>
</dbReference>
<name>A0ABU1VT98_9GAMM</name>
<proteinExistence type="inferred from homology"/>
<evidence type="ECO:0000256" key="6">
    <source>
        <dbReference type="ARBA" id="ARBA00023136"/>
    </source>
</evidence>
<organism evidence="10 11">
    <name type="scientific">Agrilutibacter niabensis</name>
    <dbReference type="NCBI Taxonomy" id="380628"/>
    <lineage>
        <taxon>Bacteria</taxon>
        <taxon>Pseudomonadati</taxon>
        <taxon>Pseudomonadota</taxon>
        <taxon>Gammaproteobacteria</taxon>
        <taxon>Lysobacterales</taxon>
        <taxon>Lysobacteraceae</taxon>
        <taxon>Agrilutibacter</taxon>
    </lineage>
</organism>
<dbReference type="RefSeq" id="WP_310055785.1">
    <property type="nucleotide sequence ID" value="NZ_JAVDVW010000002.1"/>
</dbReference>
<sequence length="480" mass="52143">MSRHPLVLALAAVISTSALLPAAAHAEDLLQTYELARAGDPQFSGAESTRLAIREGSVQARSALLPQIGADATMNRNRSTNPGESTIDPDNDPTTPNDIFISRSKSETTTRDLSVNLRQMVYDHSNFTRLKSANALTEAADYQLDSAADALITRTSDAYFQVLVQLESLAAAEAAETALKKQFDFASKRLEVGLAPITDVHEARAQYDSARANTILVRNAVEDSYQALRELTGQPVTNLKGLPEDFKPTLPESTGIDQWVDSAATNNPALKAKELQLQSAEADVGTARAGHYPTLYLNGGYGDTKTWGDNNFSSTGGPFSSDIDNHNYGPFIGVTLSVPIYTGGFTQSTVRQALARRDVTEDELTQQKRALDRNTRNAYQTLVAGISEVEARRLALVSARAAYDASQVGLEVGTRTVLDVLTNQQNLFRAQLAYAQTRYNFLQARLLLEQAAGTLDVDDMKEINALLTVDTEAKLQTPLQ</sequence>
<keyword evidence="6" id="KW-0472">Membrane</keyword>
<dbReference type="Gene3D" id="1.20.1600.10">
    <property type="entry name" value="Outer membrane efflux proteins (OEP)"/>
    <property type="match status" value="1"/>
</dbReference>
<feature type="compositionally biased region" description="Low complexity" evidence="8">
    <location>
        <begin position="86"/>
        <end position="99"/>
    </location>
</feature>
<dbReference type="SUPFAM" id="SSF56954">
    <property type="entry name" value="Outer membrane efflux proteins (OEP)"/>
    <property type="match status" value="1"/>
</dbReference>
<comment type="subcellular location">
    <subcellularLocation>
        <location evidence="1">Cell outer membrane</location>
    </subcellularLocation>
</comment>
<evidence type="ECO:0000256" key="4">
    <source>
        <dbReference type="ARBA" id="ARBA00022452"/>
    </source>
</evidence>
<feature type="compositionally biased region" description="Polar residues" evidence="8">
    <location>
        <begin position="74"/>
        <end position="84"/>
    </location>
</feature>
<gene>
    <name evidence="10" type="ORF">J2X04_003079</name>
</gene>
<evidence type="ECO:0000313" key="10">
    <source>
        <dbReference type="EMBL" id="MDR7100698.1"/>
    </source>
</evidence>
<reference evidence="10 11" key="1">
    <citation type="submission" date="2023-07" db="EMBL/GenBank/DDBJ databases">
        <title>Sorghum-associated microbial communities from plants grown in Nebraska, USA.</title>
        <authorList>
            <person name="Schachtman D."/>
        </authorList>
    </citation>
    <scope>NUCLEOTIDE SEQUENCE [LARGE SCALE GENOMIC DNA]</scope>
    <source>
        <strain evidence="10 11">BE187</strain>
    </source>
</reference>
<dbReference type="Pfam" id="PF02321">
    <property type="entry name" value="OEP"/>
    <property type="match status" value="2"/>
</dbReference>
<evidence type="ECO:0000256" key="1">
    <source>
        <dbReference type="ARBA" id="ARBA00004442"/>
    </source>
</evidence>
<dbReference type="InterPro" id="IPR003423">
    <property type="entry name" value="OMP_efflux"/>
</dbReference>
<evidence type="ECO:0000256" key="5">
    <source>
        <dbReference type="ARBA" id="ARBA00022692"/>
    </source>
</evidence>
<dbReference type="PANTHER" id="PTHR30026">
    <property type="entry name" value="OUTER MEMBRANE PROTEIN TOLC"/>
    <property type="match status" value="1"/>
</dbReference>
<keyword evidence="9" id="KW-0732">Signal</keyword>
<evidence type="ECO:0000256" key="2">
    <source>
        <dbReference type="ARBA" id="ARBA00007613"/>
    </source>
</evidence>
<dbReference type="InterPro" id="IPR010130">
    <property type="entry name" value="T1SS_OMP_TolC"/>
</dbReference>
<feature type="chain" id="PRO_5045528418" evidence="9">
    <location>
        <begin position="27"/>
        <end position="480"/>
    </location>
</feature>
<dbReference type="NCBIfam" id="TIGR01844">
    <property type="entry name" value="type_I_sec_TolC"/>
    <property type="match status" value="1"/>
</dbReference>
<accession>A0ABU1VT98</accession>
<keyword evidence="5" id="KW-0812">Transmembrane</keyword>
<keyword evidence="3" id="KW-0813">Transport</keyword>
<protein>
    <submittedName>
        <fullName evidence="10">Outer membrane protein</fullName>
    </submittedName>
</protein>
<keyword evidence="4" id="KW-1134">Transmembrane beta strand</keyword>
<comment type="similarity">
    <text evidence="2">Belongs to the outer membrane factor (OMF) (TC 1.B.17) family.</text>
</comment>
<dbReference type="Proteomes" id="UP001267878">
    <property type="component" value="Unassembled WGS sequence"/>
</dbReference>
<evidence type="ECO:0000256" key="7">
    <source>
        <dbReference type="ARBA" id="ARBA00023237"/>
    </source>
</evidence>
<feature type="signal peptide" evidence="9">
    <location>
        <begin position="1"/>
        <end position="26"/>
    </location>
</feature>
<evidence type="ECO:0000256" key="8">
    <source>
        <dbReference type="SAM" id="MobiDB-lite"/>
    </source>
</evidence>
<keyword evidence="7" id="KW-0998">Cell outer membrane</keyword>
<dbReference type="PANTHER" id="PTHR30026:SF20">
    <property type="entry name" value="OUTER MEMBRANE PROTEIN TOLC"/>
    <property type="match status" value="1"/>
</dbReference>
<feature type="region of interest" description="Disordered" evidence="8">
    <location>
        <begin position="71"/>
        <end position="100"/>
    </location>
</feature>
<keyword evidence="11" id="KW-1185">Reference proteome</keyword>